<evidence type="ECO:0000313" key="2">
    <source>
        <dbReference type="Proteomes" id="UP000633731"/>
    </source>
</evidence>
<organism evidence="1 2">
    <name type="scientific">Enterobacter agglomerans</name>
    <name type="common">Erwinia herbicola</name>
    <name type="synonym">Pantoea agglomerans</name>
    <dbReference type="NCBI Taxonomy" id="549"/>
    <lineage>
        <taxon>Bacteria</taxon>
        <taxon>Pseudomonadati</taxon>
        <taxon>Pseudomonadota</taxon>
        <taxon>Gammaproteobacteria</taxon>
        <taxon>Enterobacterales</taxon>
        <taxon>Erwiniaceae</taxon>
        <taxon>Pantoea</taxon>
        <taxon>Pantoea agglomerans group</taxon>
    </lineage>
</organism>
<reference evidence="1" key="1">
    <citation type="submission" date="2021-01" db="EMBL/GenBank/DDBJ databases">
        <title>Draft genome of Pantoea agglomerans Eh 335.</title>
        <authorList>
            <person name="Emsley S.A."/>
            <person name="Oline D.K."/>
            <person name="Saw J.H."/>
            <person name="Ushijima B."/>
            <person name="Videau P."/>
            <person name="Koyack M.J."/>
        </authorList>
    </citation>
    <scope>NUCLEOTIDE SEQUENCE</scope>
    <source>
        <strain evidence="1">Eh 335</strain>
    </source>
</reference>
<dbReference type="EMBL" id="JAEOXF010000014">
    <property type="protein sequence ID" value="MBK4727335.1"/>
    <property type="molecule type" value="Genomic_DNA"/>
</dbReference>
<sequence length="314" mass="36258">MKKSLILAESPLQLLNAYEVIQHFKLENYTLLVRFSKKYGNDSQLSSVLEKLSFDHDNVIKLSVSAGKRNVVDYLKLLSIRVLSVFAVYKYKNVYSGNYDSGFFRLIVKRFQRNDVFLLDDGNKSIRIQSEFSKENFLHLFTMFDLRPFAGQKIIKNDYSSIRALGNNAGHANDKVLFLGSGMSEIGIVTEAYYLKLIRSISNHYEALGLKVIYVPHRAETESKLREIQSSHNVEITRLNYPIELFGIYQDFKPALICSFCSTAILTVKMIYDVEVECFHFDYEATPDKHELDSIYDYYEKCGVNVIRVDEYVA</sequence>
<proteinExistence type="predicted"/>
<evidence type="ECO:0000313" key="1">
    <source>
        <dbReference type="EMBL" id="MBK4727335.1"/>
    </source>
</evidence>
<protein>
    <submittedName>
        <fullName evidence="1">Uncharacterized protein</fullName>
    </submittedName>
</protein>
<accession>A0ACC5RS87</accession>
<name>A0ACC5RS87_ENTAG</name>
<keyword evidence="2" id="KW-1185">Reference proteome</keyword>
<gene>
    <name evidence="1" type="ORF">JJL49_19070</name>
</gene>
<comment type="caution">
    <text evidence="1">The sequence shown here is derived from an EMBL/GenBank/DDBJ whole genome shotgun (WGS) entry which is preliminary data.</text>
</comment>
<dbReference type="Proteomes" id="UP000633731">
    <property type="component" value="Unassembled WGS sequence"/>
</dbReference>